<dbReference type="Proteomes" id="UP000254191">
    <property type="component" value="Unassembled WGS sequence"/>
</dbReference>
<accession>A0A379GIU7</accession>
<evidence type="ECO:0000313" key="2">
    <source>
        <dbReference type="EMBL" id="SUC40877.1"/>
    </source>
</evidence>
<protein>
    <recommendedName>
        <fullName evidence="1">DUF7716 domain-containing protein</fullName>
    </recommendedName>
</protein>
<dbReference type="EMBL" id="UGTS01000006">
    <property type="protein sequence ID" value="SUC40877.1"/>
    <property type="molecule type" value="Genomic_DNA"/>
</dbReference>
<sequence>MIEETLRNVLQKVIDVPWNLALYLPKDTFSWDLDTIAMIEDPDDVESDELDDDPEVIKEANYRYVLTIQMLQSIVTYAKLQKANVTEEELLQCLIYYFNNDAYLTL</sequence>
<name>A0A379GIU7_PROMI</name>
<dbReference type="Pfam" id="PF24832">
    <property type="entry name" value="DUF7716"/>
    <property type="match status" value="1"/>
</dbReference>
<dbReference type="InterPro" id="IPR056133">
    <property type="entry name" value="DUF7716"/>
</dbReference>
<evidence type="ECO:0000313" key="3">
    <source>
        <dbReference type="Proteomes" id="UP000254191"/>
    </source>
</evidence>
<dbReference type="AlphaFoldDB" id="A0A379GIU7"/>
<organism evidence="2 3">
    <name type="scientific">Proteus mirabilis</name>
    <dbReference type="NCBI Taxonomy" id="584"/>
    <lineage>
        <taxon>Bacteria</taxon>
        <taxon>Pseudomonadati</taxon>
        <taxon>Pseudomonadota</taxon>
        <taxon>Gammaproteobacteria</taxon>
        <taxon>Enterobacterales</taxon>
        <taxon>Morganellaceae</taxon>
        <taxon>Proteus</taxon>
    </lineage>
</organism>
<evidence type="ECO:0000259" key="1">
    <source>
        <dbReference type="Pfam" id="PF24832"/>
    </source>
</evidence>
<proteinExistence type="predicted"/>
<dbReference type="RefSeq" id="WP_004242747.1">
    <property type="nucleotide sequence ID" value="NZ_CAXOIL010000006.1"/>
</dbReference>
<gene>
    <name evidence="2" type="ORF">NCTC11938_05179</name>
</gene>
<reference evidence="2 3" key="1">
    <citation type="submission" date="2018-06" db="EMBL/GenBank/DDBJ databases">
        <authorList>
            <consortium name="Pathogen Informatics"/>
            <person name="Doyle S."/>
        </authorList>
    </citation>
    <scope>NUCLEOTIDE SEQUENCE [LARGE SCALE GENOMIC DNA]</scope>
    <source>
        <strain evidence="2 3">NCTC11938</strain>
    </source>
</reference>
<feature type="domain" description="DUF7716" evidence="1">
    <location>
        <begin position="5"/>
        <end position="105"/>
    </location>
</feature>